<dbReference type="GO" id="GO:0003352">
    <property type="term" value="P:regulation of cilium movement"/>
    <property type="evidence" value="ECO:0007669"/>
    <property type="project" value="TreeGrafter"/>
</dbReference>
<evidence type="ECO:0000256" key="13">
    <source>
        <dbReference type="SAM" id="Coils"/>
    </source>
</evidence>
<keyword evidence="6" id="KW-0206">Cytoskeleton</keyword>
<feature type="coiled-coil region" evidence="13">
    <location>
        <begin position="121"/>
        <end position="148"/>
    </location>
</feature>
<dbReference type="GO" id="GO:0070286">
    <property type="term" value="P:axonemal dynein complex assembly"/>
    <property type="evidence" value="ECO:0007669"/>
    <property type="project" value="InterPro"/>
</dbReference>
<comment type="similarity">
    <text evidence="9">Belongs to the DRC2 family.</text>
</comment>
<evidence type="ECO:0000313" key="16">
    <source>
        <dbReference type="Proteomes" id="UP000472265"/>
    </source>
</evidence>
<keyword evidence="4 13" id="KW-0175">Coiled coil</keyword>
<evidence type="ECO:0000256" key="9">
    <source>
        <dbReference type="ARBA" id="ARBA00038424"/>
    </source>
</evidence>
<keyword evidence="16" id="KW-1185">Reference proteome</keyword>
<keyword evidence="3" id="KW-0282">Flagellum</keyword>
<name>A0A671V010_SPAAU</name>
<organism evidence="15 16">
    <name type="scientific">Sparus aurata</name>
    <name type="common">Gilthead sea bream</name>
    <dbReference type="NCBI Taxonomy" id="8175"/>
    <lineage>
        <taxon>Eukaryota</taxon>
        <taxon>Metazoa</taxon>
        <taxon>Chordata</taxon>
        <taxon>Craniata</taxon>
        <taxon>Vertebrata</taxon>
        <taxon>Euteleostomi</taxon>
        <taxon>Actinopterygii</taxon>
        <taxon>Neopterygii</taxon>
        <taxon>Teleostei</taxon>
        <taxon>Neoteleostei</taxon>
        <taxon>Acanthomorphata</taxon>
        <taxon>Eupercaria</taxon>
        <taxon>Spariformes</taxon>
        <taxon>Sparidae</taxon>
        <taxon>Sparus</taxon>
    </lineage>
</organism>
<keyword evidence="7" id="KW-0966">Cell projection</keyword>
<keyword evidence="2" id="KW-0963">Cytoplasm</keyword>
<evidence type="ECO:0000313" key="15">
    <source>
        <dbReference type="Ensembl" id="ENSSAUP00010019256.1"/>
    </source>
</evidence>
<evidence type="ECO:0000256" key="6">
    <source>
        <dbReference type="ARBA" id="ARBA00023212"/>
    </source>
</evidence>
<evidence type="ECO:0000259" key="14">
    <source>
        <dbReference type="Pfam" id="PF14772"/>
    </source>
</evidence>
<dbReference type="PANTHER" id="PTHR21625:SF0">
    <property type="entry name" value="DYNEIN REGULATORY COMPLEX SUBUNIT 2"/>
    <property type="match status" value="1"/>
</dbReference>
<keyword evidence="5" id="KW-0969">Cilium</keyword>
<dbReference type="AlphaFoldDB" id="A0A671V010"/>
<evidence type="ECO:0000256" key="1">
    <source>
        <dbReference type="ARBA" id="ARBA00004611"/>
    </source>
</evidence>
<evidence type="ECO:0000256" key="8">
    <source>
        <dbReference type="ARBA" id="ARBA00037841"/>
    </source>
</evidence>
<dbReference type="InParanoid" id="A0A671V010"/>
<evidence type="ECO:0000256" key="5">
    <source>
        <dbReference type="ARBA" id="ARBA00023069"/>
    </source>
</evidence>
<dbReference type="InterPro" id="IPR039750">
    <property type="entry name" value="DRC1/DRC2"/>
</dbReference>
<comment type="function">
    <text evidence="12">Component of the nexin-dynein regulatory complex (N-DRC), a key regulator of ciliary/flagellar motility which maintains the alignment and integrity of the distal axoneme and regulates microtubule sliding in motile axonemes. Plays a critical role in the assembly of N-DRC and also stabilizes the assembly of multiple inner dynein arms and radial spokes. Coassembles with DRC1 to form a central scaffold needed for assembly of the N-DRC and its attachment to the outer doublet microtubules.</text>
</comment>
<dbReference type="GO" id="GO:0060285">
    <property type="term" value="P:cilium-dependent cell motility"/>
    <property type="evidence" value="ECO:0007669"/>
    <property type="project" value="TreeGrafter"/>
</dbReference>
<dbReference type="PANTHER" id="PTHR21625">
    <property type="entry name" value="NYD-SP28 PROTEIN"/>
    <property type="match status" value="1"/>
</dbReference>
<evidence type="ECO:0000256" key="7">
    <source>
        <dbReference type="ARBA" id="ARBA00023273"/>
    </source>
</evidence>
<evidence type="ECO:0000256" key="2">
    <source>
        <dbReference type="ARBA" id="ARBA00022490"/>
    </source>
</evidence>
<reference evidence="15" key="2">
    <citation type="submission" date="2025-08" db="UniProtKB">
        <authorList>
            <consortium name="Ensembl"/>
        </authorList>
    </citation>
    <scope>IDENTIFICATION</scope>
</reference>
<dbReference type="GO" id="GO:0005858">
    <property type="term" value="C:axonemal dynein complex"/>
    <property type="evidence" value="ECO:0007669"/>
    <property type="project" value="InterPro"/>
</dbReference>
<reference evidence="15" key="1">
    <citation type="submission" date="2021-04" db="EMBL/GenBank/DDBJ databases">
        <authorList>
            <consortium name="Wellcome Sanger Institute Data Sharing"/>
        </authorList>
    </citation>
    <scope>NUCLEOTIDE SEQUENCE [LARGE SCALE GENOMIC DNA]</scope>
</reference>
<protein>
    <recommendedName>
        <fullName evidence="10">Dynein regulatory complex subunit 2</fullName>
    </recommendedName>
    <alternativeName>
        <fullName evidence="11">Coiled-coil domain-containing protein 65</fullName>
    </alternativeName>
</protein>
<dbReference type="Proteomes" id="UP000472265">
    <property type="component" value="Chromosome 16"/>
</dbReference>
<evidence type="ECO:0000256" key="12">
    <source>
        <dbReference type="ARBA" id="ARBA00045865"/>
    </source>
</evidence>
<evidence type="ECO:0000256" key="10">
    <source>
        <dbReference type="ARBA" id="ARBA00040899"/>
    </source>
</evidence>
<evidence type="ECO:0000256" key="3">
    <source>
        <dbReference type="ARBA" id="ARBA00022846"/>
    </source>
</evidence>
<dbReference type="GeneTree" id="ENSGT00940000168627"/>
<sequence>MPKKAKKGGGKGGGKTEEEKLLYLQQRAQAEEEMAKQKEEILTQFLKDKLQREERNTAVNLMKLNEGWRSILRQTRTTELREDITVLSQTFERRLDALDSIIKVNDQIPPSQSSCRTSTCLTSCLSVLQNLEGDLQEAERQSAQVRRIHLQHLERLRAQRDKRLMFVQQQWENGLQHLSSMFSSERSV</sequence>
<evidence type="ECO:0000256" key="4">
    <source>
        <dbReference type="ARBA" id="ARBA00023054"/>
    </source>
</evidence>
<reference evidence="15" key="3">
    <citation type="submission" date="2025-09" db="UniProtKB">
        <authorList>
            <consortium name="Ensembl"/>
        </authorList>
    </citation>
    <scope>IDENTIFICATION</scope>
</reference>
<feature type="domain" description="Dynein regulatory complex protein 1/2 N-terminal" evidence="14">
    <location>
        <begin position="26"/>
        <end position="103"/>
    </location>
</feature>
<dbReference type="InterPro" id="IPR039505">
    <property type="entry name" value="DRC1/2_N"/>
</dbReference>
<accession>A0A671V010</accession>
<proteinExistence type="inferred from homology"/>
<feature type="coiled-coil region" evidence="13">
    <location>
        <begin position="20"/>
        <end position="56"/>
    </location>
</feature>
<comment type="subcellular location">
    <subcellularLocation>
        <location evidence="1">Cytoplasm</location>
        <location evidence="1">Cytoskeleton</location>
        <location evidence="1">Flagellum axoneme</location>
    </subcellularLocation>
    <subcellularLocation>
        <location evidence="8">Cytoplasm</location>
        <location evidence="8">Cytoskeleton</location>
        <location evidence="8">Flagellum basal body</location>
    </subcellularLocation>
</comment>
<dbReference type="Ensembl" id="ENSSAUT00010020381.1">
    <property type="protein sequence ID" value="ENSSAUP00010019256.1"/>
    <property type="gene ID" value="ENSSAUG00010008694.1"/>
</dbReference>
<evidence type="ECO:0000256" key="11">
    <source>
        <dbReference type="ARBA" id="ARBA00041517"/>
    </source>
</evidence>
<dbReference type="Pfam" id="PF14772">
    <property type="entry name" value="NYD-SP28"/>
    <property type="match status" value="1"/>
</dbReference>